<evidence type="ECO:0000256" key="5">
    <source>
        <dbReference type="ARBA" id="ARBA00022525"/>
    </source>
</evidence>
<dbReference type="SMART" id="SM00241">
    <property type="entry name" value="ZP"/>
    <property type="match status" value="1"/>
</dbReference>
<dbReference type="EMBL" id="JN982279">
    <property type="protein sequence ID" value="AEX86542.1"/>
    <property type="molecule type" value="mRNA"/>
</dbReference>
<keyword evidence="8 14" id="KW-0812">Transmembrane</keyword>
<dbReference type="GO" id="GO:0035804">
    <property type="term" value="F:structural constituent of egg coat"/>
    <property type="evidence" value="ECO:0007669"/>
    <property type="project" value="UniProtKB-UniRule"/>
</dbReference>
<dbReference type="PROSITE" id="PS51257">
    <property type="entry name" value="PROKAR_LIPOPROTEIN"/>
    <property type="match status" value="1"/>
</dbReference>
<dbReference type="GO" id="GO:0035805">
    <property type="term" value="C:egg coat"/>
    <property type="evidence" value="ECO:0007669"/>
    <property type="project" value="UniProtKB-SubCell"/>
</dbReference>
<evidence type="ECO:0000313" key="17">
    <source>
        <dbReference type="EMBL" id="AEX86542.1"/>
    </source>
</evidence>
<accession>H2EJJ0</accession>
<dbReference type="PRINTS" id="PR00023">
    <property type="entry name" value="ZPELLUCIDA"/>
</dbReference>
<dbReference type="Gene3D" id="2.60.40.4100">
    <property type="entry name" value="Zona pellucida, ZP-C domain"/>
    <property type="match status" value="1"/>
</dbReference>
<keyword evidence="4 14" id="KW-1003">Cell membrane</keyword>
<keyword evidence="6 14" id="KW-0272">Extracellular matrix</keyword>
<evidence type="ECO:0000256" key="4">
    <source>
        <dbReference type="ARBA" id="ARBA00022475"/>
    </source>
</evidence>
<protein>
    <recommendedName>
        <fullName evidence="3 14">Zona pellucida sperm-binding protein 3</fullName>
    </recommendedName>
</protein>
<evidence type="ECO:0000256" key="3">
    <source>
        <dbReference type="ARBA" id="ARBA00017980"/>
    </source>
</evidence>
<dbReference type="GO" id="GO:0035803">
    <property type="term" value="P:egg coat formation"/>
    <property type="evidence" value="ECO:0007669"/>
    <property type="project" value="UniProtKB-UniRule"/>
</dbReference>
<keyword evidence="9 14" id="KW-0732">Signal</keyword>
<proteinExistence type="evidence at transcript level"/>
<feature type="region of interest" description="Disordered" evidence="15">
    <location>
        <begin position="33"/>
        <end position="60"/>
    </location>
</feature>
<keyword evidence="10 14" id="KW-1133">Transmembrane helix</keyword>
<dbReference type="GO" id="GO:0032190">
    <property type="term" value="F:acrosin binding"/>
    <property type="evidence" value="ECO:0007669"/>
    <property type="project" value="TreeGrafter"/>
</dbReference>
<evidence type="ECO:0000256" key="1">
    <source>
        <dbReference type="ARBA" id="ARBA00004498"/>
    </source>
</evidence>
<evidence type="ECO:0000256" key="7">
    <source>
        <dbReference type="ARBA" id="ARBA00022685"/>
    </source>
</evidence>
<evidence type="ECO:0000256" key="12">
    <source>
        <dbReference type="ARBA" id="ARBA00023157"/>
    </source>
</evidence>
<evidence type="ECO:0000256" key="6">
    <source>
        <dbReference type="ARBA" id="ARBA00022530"/>
    </source>
</evidence>
<dbReference type="GO" id="GO:2000344">
    <property type="term" value="P:positive regulation of acrosome reaction"/>
    <property type="evidence" value="ECO:0007669"/>
    <property type="project" value="UniProtKB-UniRule"/>
</dbReference>
<reference evidence="17" key="1">
    <citation type="journal article" date="2012" name="Gen. Comp. Endocrinol.">
        <title>Variations in the gene expression of zona pellucida proteins, zpb and zpc, in female European eel (Anguilla anguilla) during induced sexual maturation.</title>
        <authorList>
            <person name="Mazzeo I."/>
            <person name="Penaranda D.S."/>
            <person name="Gallego V."/>
            <person name="Hildahl J."/>
            <person name="Nourizadeh-Lillabadi R."/>
            <person name="Asturiano J.F."/>
            <person name="Perez L."/>
            <person name="Weltzien F.A."/>
        </authorList>
    </citation>
    <scope>NUCLEOTIDE SEQUENCE</scope>
</reference>
<dbReference type="InterPro" id="IPR055355">
    <property type="entry name" value="ZP-C"/>
</dbReference>
<keyword evidence="7 14" id="KW-0165">Cleavage on pair of basic residues</keyword>
<dbReference type="Pfam" id="PF00100">
    <property type="entry name" value="Zona_pellucida"/>
    <property type="match status" value="1"/>
</dbReference>
<evidence type="ECO:0000256" key="15">
    <source>
        <dbReference type="SAM" id="MobiDB-lite"/>
    </source>
</evidence>
<organism evidence="17">
    <name type="scientific">Anguilla anguilla</name>
    <name type="common">European freshwater eel</name>
    <name type="synonym">Muraena anguilla</name>
    <dbReference type="NCBI Taxonomy" id="7936"/>
    <lineage>
        <taxon>Eukaryota</taxon>
        <taxon>Metazoa</taxon>
        <taxon>Chordata</taxon>
        <taxon>Craniata</taxon>
        <taxon>Vertebrata</taxon>
        <taxon>Euteleostomi</taxon>
        <taxon>Actinopterygii</taxon>
        <taxon>Neopterygii</taxon>
        <taxon>Teleostei</taxon>
        <taxon>Anguilliformes</taxon>
        <taxon>Anguillidae</taxon>
        <taxon>Anguilla</taxon>
    </lineage>
</organism>
<dbReference type="GO" id="GO:0005886">
    <property type="term" value="C:plasma membrane"/>
    <property type="evidence" value="ECO:0007669"/>
    <property type="project" value="UniProtKB-SubCell"/>
</dbReference>
<dbReference type="PANTHER" id="PTHR11576:SF2">
    <property type="entry name" value="ZONA PELLUCIDA SPERM-BINDING PROTEIN 3"/>
    <property type="match status" value="1"/>
</dbReference>
<feature type="region of interest" description="Disordered" evidence="15">
    <location>
        <begin position="112"/>
        <end position="151"/>
    </location>
</feature>
<keyword evidence="12 14" id="KW-1015">Disulfide bond</keyword>
<evidence type="ECO:0000256" key="2">
    <source>
        <dbReference type="ARBA" id="ARBA00006735"/>
    </source>
</evidence>
<dbReference type="InterPro" id="IPR001507">
    <property type="entry name" value="ZP_dom"/>
</dbReference>
<comment type="subcellular location">
    <subcellularLocation>
        <location evidence="1">Secreted</location>
        <location evidence="1">Extracellular space</location>
        <location evidence="1">Extracellular matrix</location>
    </subcellularLocation>
    <subcellularLocation>
        <location evidence="14">Zona pellucida</location>
    </subcellularLocation>
    <subcellularLocation>
        <location evidence="14">Cell membrane</location>
        <topology evidence="14">Single-pass type I membrane protein</topology>
    </subcellularLocation>
</comment>
<dbReference type="InterPro" id="IPR055356">
    <property type="entry name" value="ZP-N"/>
</dbReference>
<evidence type="ECO:0000259" key="16">
    <source>
        <dbReference type="PROSITE" id="PS51034"/>
    </source>
</evidence>
<dbReference type="PROSITE" id="PS51034">
    <property type="entry name" value="ZP_2"/>
    <property type="match status" value="1"/>
</dbReference>
<dbReference type="FunFam" id="2.60.40.4100:FF:000002">
    <property type="entry name" value="Zona pellucida sperm-binding protein 3"/>
    <property type="match status" value="1"/>
</dbReference>
<name>H2EJJ0_ANGAN</name>
<keyword evidence="5 14" id="KW-0964">Secreted</keyword>
<evidence type="ECO:0000256" key="14">
    <source>
        <dbReference type="RuleBase" id="RU367066"/>
    </source>
</evidence>
<evidence type="ECO:0000256" key="10">
    <source>
        <dbReference type="ARBA" id="ARBA00022989"/>
    </source>
</evidence>
<comment type="similarity">
    <text evidence="2 14">Belongs to the ZP domain family. ZPC subfamily.</text>
</comment>
<dbReference type="InterPro" id="IPR042235">
    <property type="entry name" value="ZP-C_dom"/>
</dbReference>
<comment type="PTM">
    <text evidence="14">Proteolytically cleaved before the transmembrane segment to yield the secreted ectodomain incorporated in the zona pellucida.</text>
</comment>
<evidence type="ECO:0000256" key="9">
    <source>
        <dbReference type="ARBA" id="ARBA00022729"/>
    </source>
</evidence>
<dbReference type="GO" id="GO:0007339">
    <property type="term" value="P:binding of sperm to zona pellucida"/>
    <property type="evidence" value="ECO:0007669"/>
    <property type="project" value="UniProtKB-UniRule"/>
</dbReference>
<comment type="function">
    <text evidence="14">Component of the zona pellucida, an extracellular matrix surrounding oocytes which mediates sperm binding, induction of the acrosome reaction and prevents post-fertilization polyspermy. The zona pellucida is composed of 3 to 4 glycoproteins, ZP1, ZP2, ZP3, and ZP4. ZP3 is essential for sperm binding and zona matrix formation.</text>
</comment>
<feature type="compositionally biased region" description="Low complexity" evidence="15">
    <location>
        <begin position="122"/>
        <end position="134"/>
    </location>
</feature>
<dbReference type="InterPro" id="IPR048290">
    <property type="entry name" value="ZP_chr"/>
</dbReference>
<dbReference type="Pfam" id="PF23344">
    <property type="entry name" value="ZP-N"/>
    <property type="match status" value="1"/>
</dbReference>
<dbReference type="Gene3D" id="2.60.40.3210">
    <property type="entry name" value="Zona pellucida, ZP-N domain"/>
    <property type="match status" value="1"/>
</dbReference>
<feature type="domain" description="ZP" evidence="16">
    <location>
        <begin position="155"/>
        <end position="413"/>
    </location>
</feature>
<evidence type="ECO:0000256" key="13">
    <source>
        <dbReference type="ARBA" id="ARBA00023180"/>
    </source>
</evidence>
<keyword evidence="11 14" id="KW-0472">Membrane</keyword>
<feature type="signal peptide" evidence="14">
    <location>
        <begin position="1"/>
        <end position="22"/>
    </location>
</feature>
<feature type="transmembrane region" description="Helical" evidence="14">
    <location>
        <begin position="483"/>
        <end position="507"/>
    </location>
</feature>
<feature type="chain" id="PRO_5025711817" description="Zona pellucida sperm-binding protein 3" evidence="14">
    <location>
        <begin position="23"/>
        <end position="514"/>
    </location>
</feature>
<evidence type="ECO:0000256" key="11">
    <source>
        <dbReference type="ARBA" id="ARBA00023136"/>
    </source>
</evidence>
<dbReference type="PANTHER" id="PTHR11576">
    <property type="entry name" value="ZONA PELLUCIDA SPERM-BINDING PROTEIN 3"/>
    <property type="match status" value="1"/>
</dbReference>
<dbReference type="AlphaFoldDB" id="H2EJJ0"/>
<sequence length="514" mass="55609">MRGDRLFIGAIVLSLFGCFCNAQFQTRNVDGFGTNPRLTKKPEGSQAPVTTRPTLGRPWFTQAPVTPRPTFWGPAITQAPVTPRPTFWGSAITQAPVTPRPTFGGPGMTQAPVTPRPTFGKPRTTPAPVTTRTTLGEPTHTVEPPTAKPDAVKVHCGESSVQMEVDMDLLGIGHLIQPSDLTLGGCGPVAQDKSTQALLFETELHDCGSVLAMTEDSLVYTFAFNYQPSAIGATPIIRTSSAVVGIQCHYLSLHNVSSNALKPTWIPYHSTLSAEDLLVFSLRIMADNWQLERASNVFFLGDLINIEISVVQANHVPLRVFVDTCVATLDPDMNAVPRYAFIENKGCLMDSKLTNSRSQFLSRVQDDKLQLQVDAFRFAQETRSAIYIFCHLKATAALPDSEGKACSFPLGKERWVEASGNDQACSCCDTSCGGRKIRSVNSGIQYEGGAVLGPILVQEAVQDVPESISPLNADHQAEGASEVVFMAGVMAAVGLVCIIALGMVLVWRRYKLVL</sequence>
<dbReference type="FunFam" id="2.60.40.3210:FF:000001">
    <property type="entry name" value="Zona pellucida sperm-binding protein 3"/>
    <property type="match status" value="1"/>
</dbReference>
<keyword evidence="13" id="KW-0325">Glycoprotein</keyword>
<evidence type="ECO:0000256" key="8">
    <source>
        <dbReference type="ARBA" id="ARBA00022692"/>
    </source>
</evidence>
<comment type="domain">
    <text evidence="14">The ZP domain is involved in the polymerization of the ZP proteins to form the zona pellucida.</text>
</comment>